<dbReference type="InterPro" id="IPR023100">
    <property type="entry name" value="D-aminoacylase_insert_dom_sf"/>
</dbReference>
<evidence type="ECO:0000259" key="1">
    <source>
        <dbReference type="Pfam" id="PF07969"/>
    </source>
</evidence>
<dbReference type="PANTHER" id="PTHR11647">
    <property type="entry name" value="HYDRANTOINASE/DIHYDROPYRIMIDINASE FAMILY MEMBER"/>
    <property type="match status" value="1"/>
</dbReference>
<keyword evidence="3" id="KW-1185">Reference proteome</keyword>
<dbReference type="Gene3D" id="2.30.40.10">
    <property type="entry name" value="Urease, subunit C, domain 1"/>
    <property type="match status" value="1"/>
</dbReference>
<dbReference type="EMBL" id="CP099489">
    <property type="protein sequence ID" value="USQ78656.1"/>
    <property type="molecule type" value="Genomic_DNA"/>
</dbReference>
<dbReference type="CDD" id="cd01297">
    <property type="entry name" value="D-aminoacylase"/>
    <property type="match status" value="1"/>
</dbReference>
<evidence type="ECO:0000313" key="2">
    <source>
        <dbReference type="EMBL" id="USQ78656.1"/>
    </source>
</evidence>
<dbReference type="InterPro" id="IPR050378">
    <property type="entry name" value="Metallo-dep_Hydrolases_sf"/>
</dbReference>
<name>A0ABY4YPF3_9MICO</name>
<dbReference type="Gene3D" id="3.30.1490.130">
    <property type="entry name" value="D-aminoacylase. Domain 3"/>
    <property type="match status" value="1"/>
</dbReference>
<dbReference type="SUPFAM" id="SSF51338">
    <property type="entry name" value="Composite domain of metallo-dependent hydrolases"/>
    <property type="match status" value="1"/>
</dbReference>
<dbReference type="PANTHER" id="PTHR11647:SF1">
    <property type="entry name" value="COLLAPSIN RESPONSE MEDIATOR PROTEIN"/>
    <property type="match status" value="1"/>
</dbReference>
<dbReference type="InterPro" id="IPR011059">
    <property type="entry name" value="Metal-dep_hydrolase_composite"/>
</dbReference>
<feature type="domain" description="Amidohydrolase 3" evidence="1">
    <location>
        <begin position="400"/>
        <end position="504"/>
    </location>
</feature>
<dbReference type="InterPro" id="IPR032466">
    <property type="entry name" value="Metal_Hydrolase"/>
</dbReference>
<dbReference type="Pfam" id="PF07969">
    <property type="entry name" value="Amidohydro_3"/>
    <property type="match status" value="2"/>
</dbReference>
<accession>A0ABY4YPF3</accession>
<reference evidence="2" key="1">
    <citation type="submission" date="2022-06" db="EMBL/GenBank/DDBJ databases">
        <title>Ornithinimicrobium HY1793.</title>
        <authorList>
            <person name="Huang Y."/>
        </authorList>
    </citation>
    <scope>NUCLEOTIDE SEQUENCE</scope>
    <source>
        <strain evidence="2">HY1793</strain>
    </source>
</reference>
<organism evidence="2 3">
    <name type="scientific">Ornithinimicrobium faecis</name>
    <dbReference type="NCBI Taxonomy" id="2934158"/>
    <lineage>
        <taxon>Bacteria</taxon>
        <taxon>Bacillati</taxon>
        <taxon>Actinomycetota</taxon>
        <taxon>Actinomycetes</taxon>
        <taxon>Micrococcales</taxon>
        <taxon>Ornithinimicrobiaceae</taxon>
        <taxon>Ornithinimicrobium</taxon>
    </lineage>
</organism>
<feature type="domain" description="Amidohydrolase 3" evidence="1">
    <location>
        <begin position="44"/>
        <end position="272"/>
    </location>
</feature>
<gene>
    <name evidence="2" type="ORF">NF556_13590</name>
</gene>
<dbReference type="Gene3D" id="3.20.20.140">
    <property type="entry name" value="Metal-dependent hydrolases"/>
    <property type="match status" value="1"/>
</dbReference>
<sequence length="519" mass="54262">MIELAINNAWLVDGTGGPGRRASVGVADGRIVEVATADLPAANVIDAQGEVLAPGFIDIHSHADFRVESHPRSETQLAQGVTTLVAGNCGHSPFPVVDVDALASTSSFLRPELSWNWRDLAGFRDSVAASGPGVNVALQVGHGALRVAAMGTADRPPTASELEQMCSLLREAAEQGAVGFSTGLIYVPGSYARQDEVEALVATAAECGLTYSSHVRNETDGVLGAVEEAIGTARRTGVTLQVSHIKAMGQRNHGKVEQVLELIDQAVAQGVNVGADVYPYTASSTTLASRLPYWALDGGTAELLRRLADPSQRQLIREEVATRLAGEIDPAGIVLAGMPPGKFSAAVGSSISDLAEEEGWEPAEALLSVLEEHQGAVSIINHAMAESDLEAALRHPLVSVVSDGWELAASGDGLSHPRSFGSFARVLGRYVRSKGVLSLEEAVRKMTSLPASRMAVGERGVVRPGAIADLVVFNQDTVSDHSTYADPWQLASGVSTVVLQGRVAVRGGVVLDESAGTVL</sequence>
<dbReference type="Proteomes" id="UP001056455">
    <property type="component" value="Chromosome"/>
</dbReference>
<dbReference type="SUPFAM" id="SSF51556">
    <property type="entry name" value="Metallo-dependent hydrolases"/>
    <property type="match status" value="1"/>
</dbReference>
<protein>
    <submittedName>
        <fullName evidence="2">D-aminoacylase</fullName>
    </submittedName>
</protein>
<evidence type="ECO:0000313" key="3">
    <source>
        <dbReference type="Proteomes" id="UP001056455"/>
    </source>
</evidence>
<dbReference type="RefSeq" id="WP_252591453.1">
    <property type="nucleotide sequence ID" value="NZ_CP099489.1"/>
</dbReference>
<dbReference type="InterPro" id="IPR013108">
    <property type="entry name" value="Amidohydro_3"/>
</dbReference>
<proteinExistence type="predicted"/>